<keyword evidence="11" id="KW-1185">Reference proteome</keyword>
<accession>A0AAD9LPA4</accession>
<evidence type="ECO:0000256" key="3">
    <source>
        <dbReference type="ARBA" id="ARBA00010400"/>
    </source>
</evidence>
<feature type="domain" description="RXLR phytopathogen effector protein WY-domain" evidence="8">
    <location>
        <begin position="238"/>
        <end position="287"/>
    </location>
</feature>
<dbReference type="Pfam" id="PF18634">
    <property type="entry name" value="RXLR_WY"/>
    <property type="match status" value="3"/>
</dbReference>
<dbReference type="EMBL" id="JASMQC010000011">
    <property type="protein sequence ID" value="KAK1941904.1"/>
    <property type="molecule type" value="Genomic_DNA"/>
</dbReference>
<evidence type="ECO:0000256" key="1">
    <source>
        <dbReference type="ARBA" id="ARBA00004340"/>
    </source>
</evidence>
<evidence type="ECO:0000313" key="11">
    <source>
        <dbReference type="Proteomes" id="UP001259832"/>
    </source>
</evidence>
<comment type="caution">
    <text evidence="10">The sequence shown here is derived from an EMBL/GenBank/DDBJ whole genome shotgun (WGS) entry which is preliminary data.</text>
</comment>
<dbReference type="AlphaFoldDB" id="A0AAD9LPA4"/>
<keyword evidence="6" id="KW-0843">Virulence</keyword>
<name>A0AAD9LPA4_9STRA</name>
<sequence length="475" mass="54261">MRYGCKILLCTIVVFLVEITVVTSIQDINNNVRTVPNVATMTTLQGTSTRLLRPNSTKTGDADEVSQERVGLGGILSKVGDLVNKLFKGTSTADTAAIQALLRSKVHPTELFSTLRLGLGAARLDDNPELLQWFRLAAAYRKRNGDQALPDLEIYFMLLRQHQARDVESLIQKLKNTTGLKKLGISMENSLSGSWINKALKRQTGPKALFNSLRLKEAGAKLDETPLFYQWLQYVESYRTIKGYTWFGSLDMLLLFRKTMPEENVVALLHMLRQTPRMTKHADKMQKFVFEQSKSSHQFMLNVWLKAQEPPEKVYQILHPPKFGMDGFGDNAIIIQWLRYTKLYRDKTPDHPFSDLETLRFLQKEHSEDWQFASLFQVLKETPDLKKQAENMQTHLFRQWVKEGENPMVVAEMLTSPQPFTSVLLPKSDIRYLAWEAFTLYFAKYKGGEAMLKKVQASFASNNPRGALAATRKSD</sequence>
<dbReference type="GO" id="GO:0005576">
    <property type="term" value="C:extracellular region"/>
    <property type="evidence" value="ECO:0007669"/>
    <property type="project" value="UniProtKB-SubCell"/>
</dbReference>
<evidence type="ECO:0000313" key="10">
    <source>
        <dbReference type="EMBL" id="KAK1941904.1"/>
    </source>
</evidence>
<evidence type="ECO:0000259" key="9">
    <source>
        <dbReference type="Pfam" id="PF22748"/>
    </source>
</evidence>
<dbReference type="Proteomes" id="UP001259832">
    <property type="component" value="Unassembled WGS sequence"/>
</dbReference>
<evidence type="ECO:0008006" key="12">
    <source>
        <dbReference type="Google" id="ProtNLM"/>
    </source>
</evidence>
<keyword evidence="4" id="KW-0964">Secreted</keyword>
<evidence type="ECO:0000256" key="4">
    <source>
        <dbReference type="ARBA" id="ARBA00022525"/>
    </source>
</evidence>
<keyword evidence="5 7" id="KW-0732">Signal</keyword>
<feature type="domain" description="RxLR effector PexRD54 WY" evidence="9">
    <location>
        <begin position="200"/>
        <end position="235"/>
    </location>
</feature>
<feature type="chain" id="PRO_5042090086" description="RXLR phytopathogen effector protein WY-domain domain-containing protein" evidence="7">
    <location>
        <begin position="25"/>
        <end position="475"/>
    </location>
</feature>
<evidence type="ECO:0000256" key="2">
    <source>
        <dbReference type="ARBA" id="ARBA00004613"/>
    </source>
</evidence>
<feature type="domain" description="RXLR phytopathogen effector protein WY-domain" evidence="8">
    <location>
        <begin position="139"/>
        <end position="188"/>
    </location>
</feature>
<dbReference type="Pfam" id="PF22748">
    <property type="entry name" value="PexRD54_WY"/>
    <property type="match status" value="1"/>
</dbReference>
<protein>
    <recommendedName>
        <fullName evidence="12">RXLR phytopathogen effector protein WY-domain domain-containing protein</fullName>
    </recommendedName>
</protein>
<organism evidence="10 11">
    <name type="scientific">Phytophthora citrophthora</name>
    <dbReference type="NCBI Taxonomy" id="4793"/>
    <lineage>
        <taxon>Eukaryota</taxon>
        <taxon>Sar</taxon>
        <taxon>Stramenopiles</taxon>
        <taxon>Oomycota</taxon>
        <taxon>Peronosporomycetes</taxon>
        <taxon>Peronosporales</taxon>
        <taxon>Peronosporaceae</taxon>
        <taxon>Phytophthora</taxon>
    </lineage>
</organism>
<evidence type="ECO:0000256" key="7">
    <source>
        <dbReference type="SAM" id="SignalP"/>
    </source>
</evidence>
<dbReference type="InterPro" id="IPR040786">
    <property type="entry name" value="RXLR_WY"/>
</dbReference>
<comment type="subcellular location">
    <subcellularLocation>
        <location evidence="1">Host cell</location>
    </subcellularLocation>
    <subcellularLocation>
        <location evidence="2">Secreted</location>
    </subcellularLocation>
</comment>
<dbReference type="GO" id="GO:0043657">
    <property type="term" value="C:host cell"/>
    <property type="evidence" value="ECO:0007669"/>
    <property type="project" value="UniProtKB-SubCell"/>
</dbReference>
<feature type="signal peptide" evidence="7">
    <location>
        <begin position="1"/>
        <end position="24"/>
    </location>
</feature>
<gene>
    <name evidence="10" type="ORF">P3T76_006968</name>
</gene>
<feature type="domain" description="RXLR phytopathogen effector protein WY-domain" evidence="8">
    <location>
        <begin position="344"/>
        <end position="393"/>
    </location>
</feature>
<evidence type="ECO:0000256" key="6">
    <source>
        <dbReference type="ARBA" id="ARBA00023026"/>
    </source>
</evidence>
<dbReference type="InterPro" id="IPR054463">
    <property type="entry name" value="PexRD54_WY"/>
</dbReference>
<evidence type="ECO:0000259" key="8">
    <source>
        <dbReference type="Pfam" id="PF18634"/>
    </source>
</evidence>
<evidence type="ECO:0000256" key="5">
    <source>
        <dbReference type="ARBA" id="ARBA00022729"/>
    </source>
</evidence>
<reference evidence="10" key="1">
    <citation type="submission" date="2023-08" db="EMBL/GenBank/DDBJ databases">
        <title>Reference Genome Resource for the Citrus Pathogen Phytophthora citrophthora.</title>
        <authorList>
            <person name="Moller H."/>
            <person name="Coetzee B."/>
            <person name="Rose L.J."/>
            <person name="Van Niekerk J.M."/>
        </authorList>
    </citation>
    <scope>NUCLEOTIDE SEQUENCE</scope>
    <source>
        <strain evidence="10">STE-U-9442</strain>
    </source>
</reference>
<comment type="similarity">
    <text evidence="3">Belongs to the RxLR effector family.</text>
</comment>
<proteinExistence type="inferred from homology"/>